<sequence>MFFSKLNSFIINKGTRKVAKKNLAKTCLLFLKSSVSNSEKLISFSSFMKKSFDKASLPLAQKRLLHKRNAVVIIPLSKSKQMLKSISSFVRSAQKASFSQVFFKEIISSQSNQGSVFIKKITSLKSIEKAR</sequence>
<name>A0A2Z1THX1_9STRA</name>
<organism evidence="1">
    <name type="scientific">Schizochytrium sp. TIO1101</name>
    <dbReference type="NCBI Taxonomy" id="1868228"/>
    <lineage>
        <taxon>Eukaryota</taxon>
        <taxon>Sar</taxon>
        <taxon>Stramenopiles</taxon>
        <taxon>Bigyra</taxon>
        <taxon>Labyrinthulomycetes</taxon>
        <taxon>Thraustochytrida</taxon>
        <taxon>Thraustochytriidae</taxon>
        <taxon>Schizochytrium</taxon>
    </lineage>
</organism>
<reference evidence="1" key="2">
    <citation type="journal article" date="2016" name="Mitochondrial DNA Part B Resour">
        <title>Complete mitochondrial genome of a DHA-rich protist Schizochytrium sp. TIO1101.</title>
        <authorList>
            <person name="Wang Z."/>
            <person name="Lou S."/>
            <person name="Hu F."/>
            <person name="Wu P."/>
            <person name="Yang L."/>
            <person name="Li H."/>
            <person name="He L."/>
            <person name="Lin X."/>
        </authorList>
    </citation>
    <scope>NUCLEOTIDE SEQUENCE</scope>
</reference>
<protein>
    <submittedName>
        <fullName evidence="1">Ribosomal protein S7</fullName>
    </submittedName>
</protein>
<dbReference type="AlphaFoldDB" id="A0A2Z1THX1"/>
<keyword evidence="1" id="KW-0496">Mitochondrion</keyword>
<evidence type="ECO:0000313" key="1">
    <source>
        <dbReference type="EMBL" id="ANO44454.1"/>
    </source>
</evidence>
<reference evidence="1" key="1">
    <citation type="submission" date="2015-11" db="EMBL/GenBank/DDBJ databases">
        <authorList>
            <person name="Zhang Y."/>
            <person name="Guo Z."/>
        </authorList>
    </citation>
    <scope>NUCLEOTIDE SEQUENCE</scope>
</reference>
<proteinExistence type="predicted"/>
<keyword evidence="1" id="KW-0689">Ribosomal protein</keyword>
<keyword evidence="1" id="KW-0687">Ribonucleoprotein</keyword>
<dbReference type="GO" id="GO:0005840">
    <property type="term" value="C:ribosome"/>
    <property type="evidence" value="ECO:0007669"/>
    <property type="project" value="UniProtKB-KW"/>
</dbReference>
<geneLocation type="mitochondrion" evidence="1"/>
<gene>
    <name evidence="1" type="primary">rps7</name>
</gene>
<accession>A0A2Z1THX1</accession>
<dbReference type="EMBL" id="KU183024">
    <property type="protein sequence ID" value="ANO44454.1"/>
    <property type="molecule type" value="Genomic_DNA"/>
</dbReference>